<dbReference type="EMBL" id="FZNW01000001">
    <property type="protein sequence ID" value="SNR27500.1"/>
    <property type="molecule type" value="Genomic_DNA"/>
</dbReference>
<feature type="region of interest" description="Disordered" evidence="1">
    <location>
        <begin position="96"/>
        <end position="172"/>
    </location>
</feature>
<dbReference type="RefSeq" id="WP_089299432.1">
    <property type="nucleotide sequence ID" value="NZ_FZNW01000001.1"/>
</dbReference>
<evidence type="ECO:0000256" key="1">
    <source>
        <dbReference type="SAM" id="MobiDB-lite"/>
    </source>
</evidence>
<accession>A0A238UZ51</accession>
<dbReference type="OrthoDB" id="9979777at2"/>
<evidence type="ECO:0000313" key="2">
    <source>
        <dbReference type="EMBL" id="SNR27500.1"/>
    </source>
</evidence>
<name>A0A238UZ51_9PSEU</name>
<dbReference type="AlphaFoldDB" id="A0A238UZ51"/>
<reference evidence="2 3" key="1">
    <citation type="submission" date="2017-06" db="EMBL/GenBank/DDBJ databases">
        <authorList>
            <person name="Kim H.J."/>
            <person name="Triplett B.A."/>
        </authorList>
    </citation>
    <scope>NUCLEOTIDE SEQUENCE [LARGE SCALE GENOMIC DNA]</scope>
    <source>
        <strain evidence="2 3">DSM 45207</strain>
    </source>
</reference>
<keyword evidence="3" id="KW-1185">Reference proteome</keyword>
<organism evidence="2 3">
    <name type="scientific">Haloechinothrix alba</name>
    <dbReference type="NCBI Taxonomy" id="664784"/>
    <lineage>
        <taxon>Bacteria</taxon>
        <taxon>Bacillati</taxon>
        <taxon>Actinomycetota</taxon>
        <taxon>Actinomycetes</taxon>
        <taxon>Pseudonocardiales</taxon>
        <taxon>Pseudonocardiaceae</taxon>
        <taxon>Haloechinothrix</taxon>
    </lineage>
</organism>
<proteinExistence type="predicted"/>
<protein>
    <submittedName>
        <fullName evidence="2">Uncharacterized protein</fullName>
    </submittedName>
</protein>
<feature type="compositionally biased region" description="Basic and acidic residues" evidence="1">
    <location>
        <begin position="110"/>
        <end position="139"/>
    </location>
</feature>
<gene>
    <name evidence="2" type="ORF">SAMN06265360_10178</name>
</gene>
<evidence type="ECO:0000313" key="3">
    <source>
        <dbReference type="Proteomes" id="UP000198348"/>
    </source>
</evidence>
<sequence length="172" mass="18540">MEGDGYSYESHALQLTRDRFRLGASTLDRATQAEAKSVDAGASSDVVGDAMARVQQIAVVLAQYMDDTADKVDRADGSYGEVENTNEGRLRYEKYFAADEPQYGPGAVPRTDDTSEIQRRLDDPLEHAPVDERGADRPGRAPAPEVDNGDAEPETDDGSSGRSRPAHRPGAG</sequence>
<feature type="compositionally biased region" description="Acidic residues" evidence="1">
    <location>
        <begin position="147"/>
        <end position="157"/>
    </location>
</feature>
<dbReference type="Proteomes" id="UP000198348">
    <property type="component" value="Unassembled WGS sequence"/>
</dbReference>